<keyword evidence="1" id="KW-0805">Transcription regulation</keyword>
<evidence type="ECO:0000259" key="5">
    <source>
        <dbReference type="PROSITE" id="PS50932"/>
    </source>
</evidence>
<dbReference type="PROSITE" id="PS50932">
    <property type="entry name" value="HTH_LACI_2"/>
    <property type="match status" value="1"/>
</dbReference>
<gene>
    <name evidence="6" type="ORF">SAMN05421795_10656</name>
</gene>
<evidence type="ECO:0000256" key="1">
    <source>
        <dbReference type="ARBA" id="ARBA00023015"/>
    </source>
</evidence>
<dbReference type="PROSITE" id="PS00356">
    <property type="entry name" value="HTH_LACI_1"/>
    <property type="match status" value="1"/>
</dbReference>
<evidence type="ECO:0000256" key="4">
    <source>
        <dbReference type="SAM" id="MobiDB-lite"/>
    </source>
</evidence>
<feature type="compositionally biased region" description="Basic and acidic residues" evidence="4">
    <location>
        <begin position="292"/>
        <end position="309"/>
    </location>
</feature>
<reference evidence="7" key="1">
    <citation type="submission" date="2017-01" db="EMBL/GenBank/DDBJ databases">
        <authorList>
            <person name="Varghese N."/>
            <person name="Submissions S."/>
        </authorList>
    </citation>
    <scope>NUCLEOTIDE SEQUENCE [LARGE SCALE GENOMIC DNA]</scope>
    <source>
        <strain evidence="7">DSM 18714</strain>
    </source>
</reference>
<dbReference type="GO" id="GO:0003700">
    <property type="term" value="F:DNA-binding transcription factor activity"/>
    <property type="evidence" value="ECO:0007669"/>
    <property type="project" value="TreeGrafter"/>
</dbReference>
<dbReference type="STRING" id="407234.SAMN05421795_10656"/>
<dbReference type="Gene3D" id="1.10.260.40">
    <property type="entry name" value="lambda repressor-like DNA-binding domains"/>
    <property type="match status" value="1"/>
</dbReference>
<dbReference type="RefSeq" id="WP_235816295.1">
    <property type="nucleotide sequence ID" value="NZ_FTOM01000006.1"/>
</dbReference>
<feature type="compositionally biased region" description="Basic and acidic residues" evidence="4">
    <location>
        <begin position="329"/>
        <end position="342"/>
    </location>
</feature>
<dbReference type="InterPro" id="IPR000843">
    <property type="entry name" value="HTH_LacI"/>
</dbReference>
<feature type="domain" description="HTH lacI-type" evidence="5">
    <location>
        <begin position="8"/>
        <end position="62"/>
    </location>
</feature>
<accession>A0A1N7M8T9</accession>
<dbReference type="SMART" id="SM00354">
    <property type="entry name" value="HTH_LACI"/>
    <property type="match status" value="1"/>
</dbReference>
<dbReference type="GO" id="GO:0000976">
    <property type="term" value="F:transcription cis-regulatory region binding"/>
    <property type="evidence" value="ECO:0007669"/>
    <property type="project" value="TreeGrafter"/>
</dbReference>
<evidence type="ECO:0000313" key="7">
    <source>
        <dbReference type="Proteomes" id="UP000186098"/>
    </source>
</evidence>
<keyword evidence="7" id="KW-1185">Reference proteome</keyword>
<dbReference type="Gene3D" id="3.40.50.2300">
    <property type="match status" value="2"/>
</dbReference>
<keyword evidence="2" id="KW-0238">DNA-binding</keyword>
<sequence length="357" mass="37334">MTEEGRRPRLAEVARAAGVSEITASRVMRGVPGVAPGTVERVRAAADRLGYLRNSLAGALAGQDARTRQVAVVLPSLSNAVFSEVLRGIEDRLEGAGYHPILGVSHYDPAREAALIASLLGWQPAGLIVAPTEMGEPTRQMLRKAGVPVVEIMDLPEDPVDMAVGLSQPGAGKAMGYFLAGRGVRRVAVVEHGVQADGRAARRVAGFRAAMQEAGIEIVAETRSPGPSSVAAGRHATAEVLGAAPEVIWYPNDDMAIGGYFECLARGIAVPGQVGLEGVQRARMGPGAAGAAEHDRDPPPRDGRPRGRADPGPPRRARGPAHCRCGLSPDRRRHGEGGRGDGKLSPPFSRRAAACRG</sequence>
<evidence type="ECO:0000313" key="6">
    <source>
        <dbReference type="EMBL" id="SIS82391.1"/>
    </source>
</evidence>
<proteinExistence type="predicted"/>
<dbReference type="CDD" id="cd01392">
    <property type="entry name" value="HTH_LacI"/>
    <property type="match status" value="1"/>
</dbReference>
<dbReference type="InterPro" id="IPR010982">
    <property type="entry name" value="Lambda_DNA-bd_dom_sf"/>
</dbReference>
<dbReference type="CDD" id="cd01575">
    <property type="entry name" value="PBP1_GntR"/>
    <property type="match status" value="1"/>
</dbReference>
<dbReference type="SUPFAM" id="SSF47413">
    <property type="entry name" value="lambda repressor-like DNA-binding domains"/>
    <property type="match status" value="1"/>
</dbReference>
<organism evidence="6 7">
    <name type="scientific">Phaeovulum vinaykumarii</name>
    <dbReference type="NCBI Taxonomy" id="407234"/>
    <lineage>
        <taxon>Bacteria</taxon>
        <taxon>Pseudomonadati</taxon>
        <taxon>Pseudomonadota</taxon>
        <taxon>Alphaproteobacteria</taxon>
        <taxon>Rhodobacterales</taxon>
        <taxon>Paracoccaceae</taxon>
        <taxon>Phaeovulum</taxon>
    </lineage>
</organism>
<dbReference type="SUPFAM" id="SSF53822">
    <property type="entry name" value="Periplasmic binding protein-like I"/>
    <property type="match status" value="1"/>
</dbReference>
<protein>
    <submittedName>
        <fullName evidence="6">Transcriptional regulator, LacI family</fullName>
    </submittedName>
</protein>
<dbReference type="AlphaFoldDB" id="A0A1N7M8T9"/>
<dbReference type="InterPro" id="IPR028082">
    <property type="entry name" value="Peripla_BP_I"/>
</dbReference>
<feature type="region of interest" description="Disordered" evidence="4">
    <location>
        <begin position="284"/>
        <end position="357"/>
    </location>
</feature>
<dbReference type="PANTHER" id="PTHR30146:SF33">
    <property type="entry name" value="TRANSCRIPTIONAL REGULATOR"/>
    <property type="match status" value="1"/>
</dbReference>
<dbReference type="Pfam" id="PF00356">
    <property type="entry name" value="LacI"/>
    <property type="match status" value="1"/>
</dbReference>
<evidence type="ECO:0000256" key="3">
    <source>
        <dbReference type="ARBA" id="ARBA00023163"/>
    </source>
</evidence>
<dbReference type="Pfam" id="PF13407">
    <property type="entry name" value="Peripla_BP_4"/>
    <property type="match status" value="1"/>
</dbReference>
<dbReference type="Proteomes" id="UP000186098">
    <property type="component" value="Unassembled WGS sequence"/>
</dbReference>
<evidence type="ECO:0000256" key="2">
    <source>
        <dbReference type="ARBA" id="ARBA00023125"/>
    </source>
</evidence>
<dbReference type="InterPro" id="IPR025997">
    <property type="entry name" value="SBP_2_dom"/>
</dbReference>
<keyword evidence="3" id="KW-0804">Transcription</keyword>
<dbReference type="PANTHER" id="PTHR30146">
    <property type="entry name" value="LACI-RELATED TRANSCRIPTIONAL REPRESSOR"/>
    <property type="match status" value="1"/>
</dbReference>
<dbReference type="EMBL" id="FTOM01000006">
    <property type="protein sequence ID" value="SIS82391.1"/>
    <property type="molecule type" value="Genomic_DNA"/>
</dbReference>
<name>A0A1N7M8T9_9RHOB</name>